<feature type="domain" description="Cation/H+ exchanger transmembrane" evidence="10">
    <location>
        <begin position="17"/>
        <end position="388"/>
    </location>
</feature>
<comment type="caution">
    <text evidence="11">The sequence shown here is derived from an EMBL/GenBank/DDBJ whole genome shotgun (WGS) entry which is preliminary data.</text>
</comment>
<feature type="transmembrane region" description="Helical" evidence="9">
    <location>
        <begin position="335"/>
        <end position="356"/>
    </location>
</feature>
<feature type="transmembrane region" description="Helical" evidence="9">
    <location>
        <begin position="85"/>
        <end position="111"/>
    </location>
</feature>
<keyword evidence="2" id="KW-0813">Transport</keyword>
<organism evidence="11 12">
    <name type="scientific">Ponticaulis profundi</name>
    <dbReference type="NCBI Taxonomy" id="2665222"/>
    <lineage>
        <taxon>Bacteria</taxon>
        <taxon>Pseudomonadati</taxon>
        <taxon>Pseudomonadota</taxon>
        <taxon>Alphaproteobacteria</taxon>
        <taxon>Hyphomonadales</taxon>
        <taxon>Hyphomonadaceae</taxon>
        <taxon>Ponticaulis</taxon>
    </lineage>
</organism>
<name>A0ABW1S8C2_9PROT</name>
<proteinExistence type="predicted"/>
<comment type="subcellular location">
    <subcellularLocation>
        <location evidence="1">Cell membrane</location>
        <topology evidence="1">Multi-pass membrane protein</topology>
    </subcellularLocation>
</comment>
<dbReference type="Proteomes" id="UP001596303">
    <property type="component" value="Unassembled WGS sequence"/>
</dbReference>
<feature type="transmembrane region" description="Helical" evidence="9">
    <location>
        <begin position="277"/>
        <end position="300"/>
    </location>
</feature>
<evidence type="ECO:0000313" key="11">
    <source>
        <dbReference type="EMBL" id="MFC6197758.1"/>
    </source>
</evidence>
<evidence type="ECO:0000313" key="12">
    <source>
        <dbReference type="Proteomes" id="UP001596303"/>
    </source>
</evidence>
<evidence type="ECO:0000256" key="8">
    <source>
        <dbReference type="ARBA" id="ARBA00023136"/>
    </source>
</evidence>
<dbReference type="PANTHER" id="PTHR32507:SF7">
    <property type="entry name" value="K(+)_H(+) ANTIPORTER NHAP2"/>
    <property type="match status" value="1"/>
</dbReference>
<evidence type="ECO:0000256" key="2">
    <source>
        <dbReference type="ARBA" id="ARBA00022448"/>
    </source>
</evidence>
<evidence type="ECO:0000256" key="1">
    <source>
        <dbReference type="ARBA" id="ARBA00004651"/>
    </source>
</evidence>
<protein>
    <submittedName>
        <fullName evidence="11">Potassium/proton antiporter</fullName>
    </submittedName>
</protein>
<evidence type="ECO:0000256" key="5">
    <source>
        <dbReference type="ARBA" id="ARBA00022692"/>
    </source>
</evidence>
<feature type="transmembrane region" description="Helical" evidence="9">
    <location>
        <begin position="225"/>
        <end position="256"/>
    </location>
</feature>
<sequence length="411" mass="43457">METFLLLASLLTIVGFLMIPVSRRLGAPFLLVVLAIGMLAGEDGPGGINFDSFGLAYAVGGLALAIILFAGGVETRVRDLDRAKLPALLLSSVGVLITACLVGLVGIWVFGIGLFEALLLGAVVGSTDAAATFLLIRQNEIGLKPRLESTLVLESGINDPMAIFLTIVLTSLVGMDVEPNVTQILEFLPMLLLQFGLGGVFGIAGGILLSMMLNRLNLSKGVYPALAVTAAIGVYAGTALLGGSGFLAAYLCGIVVRERMKAGVSERVIEFSEAMQWLCQIALFLMLGLLVTPTSLPAVWWQATVISLALIFVARPMAVFACLSWLGFTVREQLFVSWVGLRGAVPIFLAILPVIAPGPLSVGFFNVVFVIVVTSLILQGWTVSPMAKLFGVVQPKPGDETEKPIKDTPEN</sequence>
<evidence type="ECO:0000256" key="7">
    <source>
        <dbReference type="ARBA" id="ARBA00023065"/>
    </source>
</evidence>
<dbReference type="NCBIfam" id="NF003716">
    <property type="entry name" value="PRK05326.1-3"/>
    <property type="match status" value="1"/>
</dbReference>
<feature type="transmembrane region" description="Helical" evidence="9">
    <location>
        <begin position="50"/>
        <end position="73"/>
    </location>
</feature>
<feature type="transmembrane region" description="Helical" evidence="9">
    <location>
        <begin position="362"/>
        <end position="381"/>
    </location>
</feature>
<keyword evidence="4" id="KW-1003">Cell membrane</keyword>
<keyword evidence="5 9" id="KW-0812">Transmembrane</keyword>
<dbReference type="InterPro" id="IPR038770">
    <property type="entry name" value="Na+/solute_symporter_sf"/>
</dbReference>
<feature type="transmembrane region" description="Helical" evidence="9">
    <location>
        <begin position="191"/>
        <end position="213"/>
    </location>
</feature>
<dbReference type="InterPro" id="IPR006153">
    <property type="entry name" value="Cation/H_exchanger_TM"/>
</dbReference>
<dbReference type="RefSeq" id="WP_377377096.1">
    <property type="nucleotide sequence ID" value="NZ_JBHSSW010000005.1"/>
</dbReference>
<gene>
    <name evidence="11" type="ORF">ACFQDM_06690</name>
</gene>
<feature type="transmembrane region" description="Helical" evidence="9">
    <location>
        <begin position="306"/>
        <end position="328"/>
    </location>
</feature>
<evidence type="ECO:0000256" key="4">
    <source>
        <dbReference type="ARBA" id="ARBA00022475"/>
    </source>
</evidence>
<evidence type="ECO:0000256" key="6">
    <source>
        <dbReference type="ARBA" id="ARBA00022989"/>
    </source>
</evidence>
<keyword evidence="6 9" id="KW-1133">Transmembrane helix</keyword>
<dbReference type="NCBIfam" id="NF003715">
    <property type="entry name" value="PRK05326.1-2"/>
    <property type="match status" value="1"/>
</dbReference>
<dbReference type="Gene3D" id="1.20.1530.20">
    <property type="match status" value="1"/>
</dbReference>
<keyword evidence="3" id="KW-0050">Antiport</keyword>
<evidence type="ECO:0000256" key="3">
    <source>
        <dbReference type="ARBA" id="ARBA00022449"/>
    </source>
</evidence>
<keyword evidence="12" id="KW-1185">Reference proteome</keyword>
<evidence type="ECO:0000259" key="10">
    <source>
        <dbReference type="Pfam" id="PF00999"/>
    </source>
</evidence>
<feature type="transmembrane region" description="Helical" evidence="9">
    <location>
        <begin position="117"/>
        <end position="136"/>
    </location>
</feature>
<evidence type="ECO:0000256" key="9">
    <source>
        <dbReference type="SAM" id="Phobius"/>
    </source>
</evidence>
<dbReference type="PANTHER" id="PTHR32507">
    <property type="entry name" value="NA(+)/H(+) ANTIPORTER 1"/>
    <property type="match status" value="1"/>
</dbReference>
<accession>A0ABW1S8C2</accession>
<keyword evidence="7" id="KW-0406">Ion transport</keyword>
<keyword evidence="8 9" id="KW-0472">Membrane</keyword>
<dbReference type="Pfam" id="PF00999">
    <property type="entry name" value="Na_H_Exchanger"/>
    <property type="match status" value="1"/>
</dbReference>
<reference evidence="12" key="1">
    <citation type="journal article" date="2019" name="Int. J. Syst. Evol. Microbiol.">
        <title>The Global Catalogue of Microorganisms (GCM) 10K type strain sequencing project: providing services to taxonomists for standard genome sequencing and annotation.</title>
        <authorList>
            <consortium name="The Broad Institute Genomics Platform"/>
            <consortium name="The Broad Institute Genome Sequencing Center for Infectious Disease"/>
            <person name="Wu L."/>
            <person name="Ma J."/>
        </authorList>
    </citation>
    <scope>NUCLEOTIDE SEQUENCE [LARGE SCALE GENOMIC DNA]</scope>
    <source>
        <strain evidence="12">CGMCC-1.15741</strain>
    </source>
</reference>
<dbReference type="EMBL" id="JBHSSW010000005">
    <property type="protein sequence ID" value="MFC6197758.1"/>
    <property type="molecule type" value="Genomic_DNA"/>
</dbReference>